<dbReference type="GO" id="GO:0003677">
    <property type="term" value="F:DNA binding"/>
    <property type="evidence" value="ECO:0007669"/>
    <property type="project" value="UniProtKB-UniRule"/>
</dbReference>
<evidence type="ECO:0000259" key="4">
    <source>
        <dbReference type="PROSITE" id="PS50977"/>
    </source>
</evidence>
<name>A0A1M5QNL3_9RHOB</name>
<evidence type="ECO:0000313" key="6">
    <source>
        <dbReference type="Proteomes" id="UP000184211"/>
    </source>
</evidence>
<gene>
    <name evidence="5" type="ORF">SAMN04488044_2058</name>
</gene>
<dbReference type="STRING" id="870908.SAMN04488044_2058"/>
<evidence type="ECO:0000256" key="1">
    <source>
        <dbReference type="ARBA" id="ARBA00023125"/>
    </source>
</evidence>
<dbReference type="Pfam" id="PF00440">
    <property type="entry name" value="TetR_N"/>
    <property type="match status" value="1"/>
</dbReference>
<keyword evidence="6" id="KW-1185">Reference proteome</keyword>
<dbReference type="PANTHER" id="PTHR30328">
    <property type="entry name" value="TRANSCRIPTIONAL REPRESSOR"/>
    <property type="match status" value="1"/>
</dbReference>
<dbReference type="PRINTS" id="PR00455">
    <property type="entry name" value="HTHTETR"/>
</dbReference>
<reference evidence="6" key="1">
    <citation type="submission" date="2016-11" db="EMBL/GenBank/DDBJ databases">
        <authorList>
            <person name="Varghese N."/>
            <person name="Submissions S."/>
        </authorList>
    </citation>
    <scope>NUCLEOTIDE SEQUENCE [LARGE SCALE GENOMIC DNA]</scope>
    <source>
        <strain evidence="6">DSM 28223</strain>
    </source>
</reference>
<sequence>MSEPHVTVTDSLKTKGRKLGKKRPRDASASKELILTAALIEFAEKGYAGARVDEIARQAGVSKPLIYDYFGDKDAVYTAALREAYVRIRAGEEKLNLDELDPIEAIEMLVKFTVKHFRENPWFISMLNTENLRGGHTIRTLEDAAGIQTKLLDQIERVVSRGIQEGLMGAGISAVDLYIKIASLCYFPISNRHTLESVFEVKIDDDWLDKHTQEITQMVLAYVRSTRSS</sequence>
<feature type="compositionally biased region" description="Basic residues" evidence="3">
    <location>
        <begin position="14"/>
        <end position="24"/>
    </location>
</feature>
<evidence type="ECO:0000256" key="3">
    <source>
        <dbReference type="SAM" id="MobiDB-lite"/>
    </source>
</evidence>
<dbReference type="InterPro" id="IPR009057">
    <property type="entry name" value="Homeodomain-like_sf"/>
</dbReference>
<dbReference type="InterPro" id="IPR050109">
    <property type="entry name" value="HTH-type_TetR-like_transc_reg"/>
</dbReference>
<proteinExistence type="predicted"/>
<dbReference type="EMBL" id="FQWM01000003">
    <property type="protein sequence ID" value="SHH15682.1"/>
    <property type="molecule type" value="Genomic_DNA"/>
</dbReference>
<accession>A0A1M5QNL3</accession>
<organism evidence="5 6">
    <name type="scientific">Cognatishimia maritima</name>
    <dbReference type="NCBI Taxonomy" id="870908"/>
    <lineage>
        <taxon>Bacteria</taxon>
        <taxon>Pseudomonadati</taxon>
        <taxon>Pseudomonadota</taxon>
        <taxon>Alphaproteobacteria</taxon>
        <taxon>Rhodobacterales</taxon>
        <taxon>Paracoccaceae</taxon>
        <taxon>Cognatishimia</taxon>
    </lineage>
</organism>
<keyword evidence="1 2" id="KW-0238">DNA-binding</keyword>
<dbReference type="Pfam" id="PF17938">
    <property type="entry name" value="TetR_C_29"/>
    <property type="match status" value="1"/>
</dbReference>
<dbReference type="InterPro" id="IPR036271">
    <property type="entry name" value="Tet_transcr_reg_TetR-rel_C_sf"/>
</dbReference>
<dbReference type="SUPFAM" id="SSF48498">
    <property type="entry name" value="Tetracyclin repressor-like, C-terminal domain"/>
    <property type="match status" value="1"/>
</dbReference>
<dbReference type="Gene3D" id="1.10.357.10">
    <property type="entry name" value="Tetracycline Repressor, domain 2"/>
    <property type="match status" value="1"/>
</dbReference>
<dbReference type="InterPro" id="IPR041474">
    <property type="entry name" value="NicS_C"/>
</dbReference>
<feature type="region of interest" description="Disordered" evidence="3">
    <location>
        <begin position="1"/>
        <end position="25"/>
    </location>
</feature>
<feature type="DNA-binding region" description="H-T-H motif" evidence="2">
    <location>
        <begin position="51"/>
        <end position="70"/>
    </location>
</feature>
<evidence type="ECO:0000313" key="5">
    <source>
        <dbReference type="EMBL" id="SHH15682.1"/>
    </source>
</evidence>
<protein>
    <submittedName>
        <fullName evidence="5">Transcriptional regulator, TetR family</fullName>
    </submittedName>
</protein>
<dbReference type="RefSeq" id="WP_207546213.1">
    <property type="nucleotide sequence ID" value="NZ_FQWM01000003.1"/>
</dbReference>
<dbReference type="Proteomes" id="UP000184211">
    <property type="component" value="Unassembled WGS sequence"/>
</dbReference>
<dbReference type="InterPro" id="IPR001647">
    <property type="entry name" value="HTH_TetR"/>
</dbReference>
<dbReference type="SUPFAM" id="SSF46689">
    <property type="entry name" value="Homeodomain-like"/>
    <property type="match status" value="1"/>
</dbReference>
<evidence type="ECO:0000256" key="2">
    <source>
        <dbReference type="PROSITE-ProRule" id="PRU00335"/>
    </source>
</evidence>
<dbReference type="PANTHER" id="PTHR30328:SF54">
    <property type="entry name" value="HTH-TYPE TRANSCRIPTIONAL REPRESSOR SCO4008"/>
    <property type="match status" value="1"/>
</dbReference>
<dbReference type="PROSITE" id="PS50977">
    <property type="entry name" value="HTH_TETR_2"/>
    <property type="match status" value="1"/>
</dbReference>
<dbReference type="AlphaFoldDB" id="A0A1M5QNL3"/>
<feature type="domain" description="HTH tetR-type" evidence="4">
    <location>
        <begin position="28"/>
        <end position="88"/>
    </location>
</feature>